<dbReference type="AlphaFoldDB" id="A0A658QX93"/>
<dbReference type="Pfam" id="PF24604">
    <property type="entry name" value="B-barrel_PelB_C"/>
    <property type="match status" value="1"/>
</dbReference>
<evidence type="ECO:0000259" key="2">
    <source>
        <dbReference type="Pfam" id="PF24604"/>
    </source>
</evidence>
<reference evidence="3 4" key="1">
    <citation type="submission" date="2016-01" db="EMBL/GenBank/DDBJ databases">
        <authorList>
            <person name="Peeters C."/>
        </authorList>
    </citation>
    <scope>NUCLEOTIDE SEQUENCE [LARGE SCALE GENOMIC DNA]</scope>
    <source>
        <strain evidence="3">LMG 29315</strain>
    </source>
</reference>
<name>A0A658QX93_9BURK</name>
<dbReference type="InterPro" id="IPR057306">
    <property type="entry name" value="B-barrel_PelB_C"/>
</dbReference>
<keyword evidence="1" id="KW-1133">Transmembrane helix</keyword>
<protein>
    <recommendedName>
        <fullName evidence="2">PelB C-terminal domain-containing protein</fullName>
    </recommendedName>
</protein>
<keyword evidence="1" id="KW-0472">Membrane</keyword>
<dbReference type="Gene3D" id="1.25.40.10">
    <property type="entry name" value="Tetratricopeptide repeat domain"/>
    <property type="match status" value="2"/>
</dbReference>
<dbReference type="Pfam" id="PF13429">
    <property type="entry name" value="TPR_15"/>
    <property type="match status" value="1"/>
</dbReference>
<evidence type="ECO:0000313" key="3">
    <source>
        <dbReference type="EMBL" id="SAL30551.1"/>
    </source>
</evidence>
<evidence type="ECO:0000313" key="4">
    <source>
        <dbReference type="Proteomes" id="UP000198263"/>
    </source>
</evidence>
<feature type="transmembrane region" description="Helical" evidence="1">
    <location>
        <begin position="12"/>
        <end position="34"/>
    </location>
</feature>
<comment type="caution">
    <text evidence="3">The sequence shown here is derived from an EMBL/GenBank/DDBJ whole genome shotgun (WGS) entry which is preliminary data.</text>
</comment>
<organism evidence="3 4">
    <name type="scientific">Caballeronia concitans</name>
    <dbReference type="NCBI Taxonomy" id="1777133"/>
    <lineage>
        <taxon>Bacteria</taxon>
        <taxon>Pseudomonadati</taxon>
        <taxon>Pseudomonadota</taxon>
        <taxon>Betaproteobacteria</taxon>
        <taxon>Burkholderiales</taxon>
        <taxon>Burkholderiaceae</taxon>
        <taxon>Caballeronia</taxon>
    </lineage>
</organism>
<feature type="domain" description="PelB C-terminal" evidence="2">
    <location>
        <begin position="973"/>
        <end position="1277"/>
    </location>
</feature>
<dbReference type="OrthoDB" id="6072349at2"/>
<sequence>MSMSSAQPDRQRLFSPFVIAAFGLLVMLMLVLAFPRERLRERLLQGDHADTLSVAYLEAWLRIEPDNAEVLSELTREYLKVQRIADARKMLARLSVSGDPEVQSRALKVRIDLAEAQAYALNPADPKRTARLAELDALLKQAVDKPWEAAQLEAFAAKARALNDGALAGRYYERLAQMKPNEASRWLAQGAQLRLASGDHAGAADAFFAAQTHAATRDDERRLFLSGVQALQAGNRLADALAAAEAHIGSLERDRETLRYLTRLALAAGRPDIADWYAKRLLDMSSGDGAKSGIRRARFASHAIEGIGRKEASHAMFCARSCMNANAQSDNAITQRVAATDSPDAADYELGFKVFLANGDLSAAQRIAQTVVNRDPSSIEWRERLAQVAEWNHAPDVALANYLVLARARHDDKYWKQVERLAPALGDNDAMLAAAIHESDHAPGDMKQLDRVVAAYEAKADPDAALRFLQARAHGAYRRAVLERYARLAERNGDDDLAMQTYERLMSEFGPDPAYALKLSLMYYTRARFDRSLAVLDAAKSHANAQDGDFWRFYAMIATLDQQDRKAREGYDTLVEGGQATPDDLTAMATRYENEPLEAGRIAEFAYRQTGRERLLELAIYDYLRAHATARIRALLASLDAAERAEAERSPRFLLARAQYLRRAGDPDGALADTRAALAIAPGDQEARAALIWALNERGSDAELRAVLARHARDAEHDGALWAPYAAAYLRLGNARGALHMMHKEAASRRDDPLWALGYADALELNGRIDDAWRVRNAVWRKQMALRASGKQPAGLDDEQREDLRARMVGLTDSFAGGDASRQVLIELLRADVNDDGSIEQTTDASTDDVLQSVVHREEKKQRVYSAVAREAALGWLQSHDAYDAESLWLLRQYIDSATRPVYAEVTIALAEHDRATLNRLLDTEADWIPRQNRLDAEAATGRFGDVQTHAYEQQFALPDDEIVNQILREQLLRNAQAIAPHFRVVDQGGLSYTETGIGAGLRLSPTQSLMLDYADRNQHGDATLVNVPRHDRQLSLAWRHLGLDDTERVSIGRRNAFDDFTTFLIEGIWFEQRNMSFNYALGINQAATETSQLIVGGMKDLASVGFNYRPDPHVFVGGRVEYDRFHGQDKSFLGTGTVVDFNAGYKLRVDYPDYTIRAVVTHGQYSASGNPGGQLARLLPAGTPLTARQFMPQTFTQEGVLFSFGDDLPEGYTRAWRPFFAAGPLHDSNQGWTAQVRVGLAGSVFGNDQALVYYEHAGATAGRTQAFTEYGVRYRWLY</sequence>
<keyword evidence="4" id="KW-1185">Reference proteome</keyword>
<dbReference type="SUPFAM" id="SSF48452">
    <property type="entry name" value="TPR-like"/>
    <property type="match status" value="2"/>
</dbReference>
<keyword evidence="1" id="KW-0812">Transmembrane</keyword>
<proteinExistence type="predicted"/>
<dbReference type="RefSeq" id="WP_040052682.1">
    <property type="nucleotide sequence ID" value="NZ_FCNV02000004.1"/>
</dbReference>
<gene>
    <name evidence="3" type="ORF">AWB72_02601</name>
</gene>
<dbReference type="InterPro" id="IPR011990">
    <property type="entry name" value="TPR-like_helical_dom_sf"/>
</dbReference>
<dbReference type="EMBL" id="FCNV02000004">
    <property type="protein sequence ID" value="SAL30551.1"/>
    <property type="molecule type" value="Genomic_DNA"/>
</dbReference>
<accession>A0A658QX93</accession>
<dbReference type="Proteomes" id="UP000198263">
    <property type="component" value="Unassembled WGS sequence"/>
</dbReference>
<evidence type="ECO:0000256" key="1">
    <source>
        <dbReference type="SAM" id="Phobius"/>
    </source>
</evidence>